<gene>
    <name evidence="1" type="ORF">VIBR0546_03680</name>
</gene>
<dbReference type="RefSeq" id="WP_006878493.1">
    <property type="nucleotide sequence ID" value="NZ_AEVS01000035.1"/>
</dbReference>
<keyword evidence="2" id="KW-1185">Reference proteome</keyword>
<accession>E8LRR4</accession>
<dbReference type="eggNOG" id="ENOG50325PZ">
    <property type="taxonomic scope" value="Bacteria"/>
</dbReference>
<organism evidence="1 2">
    <name type="scientific">Vibrio brasiliensis LMG 20546</name>
    <dbReference type="NCBI Taxonomy" id="945543"/>
    <lineage>
        <taxon>Bacteria</taxon>
        <taxon>Pseudomonadati</taxon>
        <taxon>Pseudomonadota</taxon>
        <taxon>Gammaproteobacteria</taxon>
        <taxon>Vibrionales</taxon>
        <taxon>Vibrionaceae</taxon>
        <taxon>Vibrio</taxon>
        <taxon>Vibrio oreintalis group</taxon>
    </lineage>
</organism>
<evidence type="ECO:0008006" key="3">
    <source>
        <dbReference type="Google" id="ProtNLM"/>
    </source>
</evidence>
<protein>
    <recommendedName>
        <fullName evidence="3">Lipoprotein</fullName>
    </recommendedName>
</protein>
<sequence length="169" mass="18627">MKHYIGLTLVGALALAGCQSTSMTSEESALVKNVCRAGDDADDKSSSWDAYKQSIMDCGGFEIFTEDMVEGMTVTRTNKKGKTRVYTFNPDGSGMFVGSKGNEAISWSLTQDGYLSIMFDQDGWTVTWALLAEAGQYWAVKIYDRDANDTEQYLWSSSLKVEPTNMNDG</sequence>
<dbReference type="PROSITE" id="PS51257">
    <property type="entry name" value="PROKAR_LIPOPROTEIN"/>
    <property type="match status" value="1"/>
</dbReference>
<name>E8LRR4_9VIBR</name>
<evidence type="ECO:0000313" key="2">
    <source>
        <dbReference type="Proteomes" id="UP000004371"/>
    </source>
</evidence>
<dbReference type="OrthoDB" id="5869466at2"/>
<comment type="caution">
    <text evidence="1">The sequence shown here is derived from an EMBL/GenBank/DDBJ whole genome shotgun (WGS) entry which is preliminary data.</text>
</comment>
<proteinExistence type="predicted"/>
<evidence type="ECO:0000313" key="1">
    <source>
        <dbReference type="EMBL" id="EGA66667.1"/>
    </source>
</evidence>
<dbReference type="EMBL" id="AEVS01000035">
    <property type="protein sequence ID" value="EGA66667.1"/>
    <property type="molecule type" value="Genomic_DNA"/>
</dbReference>
<dbReference type="Proteomes" id="UP000004371">
    <property type="component" value="Unassembled WGS sequence"/>
</dbReference>
<dbReference type="AlphaFoldDB" id="E8LRR4"/>
<reference evidence="1 2" key="1">
    <citation type="journal article" date="2012" name="Int. J. Syst. Evol. Microbiol.">
        <title>Vibrio caribbeanicus sp. nov., isolated from the marine sponge Scleritoderma cyanea.</title>
        <authorList>
            <person name="Hoffmann M."/>
            <person name="Monday S.R."/>
            <person name="Allard M.W."/>
            <person name="Strain E.A."/>
            <person name="Whittaker P."/>
            <person name="Naum M."/>
            <person name="McCarthy P.J."/>
            <person name="Lopez J.V."/>
            <person name="Fischer M."/>
            <person name="Brown E.W."/>
        </authorList>
    </citation>
    <scope>NUCLEOTIDE SEQUENCE [LARGE SCALE GENOMIC DNA]</scope>
    <source>
        <strain evidence="1 2">LMG 20546</strain>
    </source>
</reference>